<feature type="compositionally biased region" description="Basic residues" evidence="1">
    <location>
        <begin position="20"/>
        <end position="30"/>
    </location>
</feature>
<feature type="compositionally biased region" description="Basic residues" evidence="1">
    <location>
        <begin position="157"/>
        <end position="172"/>
    </location>
</feature>
<feature type="region of interest" description="Disordered" evidence="1">
    <location>
        <begin position="1"/>
        <end position="95"/>
    </location>
</feature>
<feature type="compositionally biased region" description="Basic residues" evidence="1">
    <location>
        <begin position="337"/>
        <end position="357"/>
    </location>
</feature>
<feature type="compositionally biased region" description="Basic residues" evidence="1">
    <location>
        <begin position="421"/>
        <end position="432"/>
    </location>
</feature>
<name>A0A6J4PYE5_9BURK</name>
<sequence length="491" mass="55223">EQRQPEPLRRPARRLPGQPRRARRRNRRRTGLQLARPGPGDGHDGQPAGLPRPARRLPRRSAGGEVSRGHDAVPGHAARRLRLPAAEHRLPERRDRVLHRQRGARGGGMQPAQFQLDQQDRLQGRHAQRVHARGRPHRLAAGPRGVPQRPARSGHQGQRRPRRHPLHQRHHGPQQGRDADARQPAVQRPSAEGLLGLATGRRADPRAADLPRARPVRGLARRAHQRQQDDLDGPVRCAQGGAGDAARHRVHGRAHAVRAHAGRTGPGPRSHEQHALVRRRLGATAAGNLQRMARAHRPHHPGALRHERDRHAGVQSLRPEGRRAPRRHGRLPAARCRPAHLRRRRHRAAGRRGRRHPGQGTQRLQGLLAHAGEDARGVHARRLVQDRRRRQGGRAWLRQHRRAQQGPDHQRRLQRLPGRNRGLHQRAARRGRERAGGRAAPGLRRGGRGRRDRQARCPRRSRRSGRHPEGTAGQLQDPQALLRGGRTAAQH</sequence>
<keyword evidence="2" id="KW-0436">Ligase</keyword>
<feature type="non-terminal residue" evidence="2">
    <location>
        <position position="1"/>
    </location>
</feature>
<dbReference type="EMBL" id="CADCUX010000484">
    <property type="protein sequence ID" value="CAA9425161.1"/>
    <property type="molecule type" value="Genomic_DNA"/>
</dbReference>
<feature type="compositionally biased region" description="Basic residues" evidence="1">
    <location>
        <begin position="378"/>
        <end position="403"/>
    </location>
</feature>
<feature type="compositionally biased region" description="Basic residues" evidence="1">
    <location>
        <begin position="445"/>
        <end position="465"/>
    </location>
</feature>
<dbReference type="GO" id="GO:0004467">
    <property type="term" value="F:long-chain fatty acid-CoA ligase activity"/>
    <property type="evidence" value="ECO:0007669"/>
    <property type="project" value="UniProtKB-EC"/>
</dbReference>
<feature type="compositionally biased region" description="Basic and acidic residues" evidence="1">
    <location>
        <begin position="201"/>
        <end position="212"/>
    </location>
</feature>
<evidence type="ECO:0000313" key="2">
    <source>
        <dbReference type="EMBL" id="CAA9425161.1"/>
    </source>
</evidence>
<feature type="compositionally biased region" description="Basic and acidic residues" evidence="1">
    <location>
        <begin position="85"/>
        <end position="95"/>
    </location>
</feature>
<protein>
    <submittedName>
        <fullName evidence="2">Long-chain-fatty-acid--CoA ligase</fullName>
        <ecNumber evidence="2">6.2.1.3</ecNumber>
    </submittedName>
</protein>
<proteinExistence type="predicted"/>
<feature type="compositionally biased region" description="Basic residues" evidence="1">
    <location>
        <begin position="124"/>
        <end position="138"/>
    </location>
</feature>
<gene>
    <name evidence="2" type="ORF">AVDCRST_MAG51-2292</name>
</gene>
<feature type="non-terminal residue" evidence="2">
    <location>
        <position position="491"/>
    </location>
</feature>
<reference evidence="2" key="1">
    <citation type="submission" date="2020-02" db="EMBL/GenBank/DDBJ databases">
        <authorList>
            <person name="Meier V. D."/>
        </authorList>
    </citation>
    <scope>NUCLEOTIDE SEQUENCE</scope>
    <source>
        <strain evidence="2">AVDCRST_MAG51</strain>
    </source>
</reference>
<organism evidence="2">
    <name type="scientific">uncultured Ramlibacter sp</name>
    <dbReference type="NCBI Taxonomy" id="260755"/>
    <lineage>
        <taxon>Bacteria</taxon>
        <taxon>Pseudomonadati</taxon>
        <taxon>Pseudomonadota</taxon>
        <taxon>Betaproteobacteria</taxon>
        <taxon>Burkholderiales</taxon>
        <taxon>Comamonadaceae</taxon>
        <taxon>Ramlibacter</taxon>
        <taxon>environmental samples</taxon>
    </lineage>
</organism>
<feature type="region of interest" description="Disordered" evidence="1">
    <location>
        <begin position="119"/>
        <end position="236"/>
    </location>
</feature>
<evidence type="ECO:0000256" key="1">
    <source>
        <dbReference type="SAM" id="MobiDB-lite"/>
    </source>
</evidence>
<accession>A0A6J4PYE5</accession>
<dbReference type="AlphaFoldDB" id="A0A6J4PYE5"/>
<dbReference type="EC" id="6.2.1.3" evidence="2"/>
<feature type="region of interest" description="Disordered" evidence="1">
    <location>
        <begin position="299"/>
        <end position="491"/>
    </location>
</feature>